<organism evidence="1 2">
    <name type="scientific">Helianthus annuus</name>
    <name type="common">Common sunflower</name>
    <dbReference type="NCBI Taxonomy" id="4232"/>
    <lineage>
        <taxon>Eukaryota</taxon>
        <taxon>Viridiplantae</taxon>
        <taxon>Streptophyta</taxon>
        <taxon>Embryophyta</taxon>
        <taxon>Tracheophyta</taxon>
        <taxon>Spermatophyta</taxon>
        <taxon>Magnoliopsida</taxon>
        <taxon>eudicotyledons</taxon>
        <taxon>Gunneridae</taxon>
        <taxon>Pentapetalae</taxon>
        <taxon>asterids</taxon>
        <taxon>campanulids</taxon>
        <taxon>Asterales</taxon>
        <taxon>Asteraceae</taxon>
        <taxon>Asteroideae</taxon>
        <taxon>Heliantheae alliance</taxon>
        <taxon>Heliantheae</taxon>
        <taxon>Helianthus</taxon>
    </lineage>
</organism>
<gene>
    <name evidence="1" type="ORF">HanXRQr2_Chr02g0062501</name>
</gene>
<keyword evidence="2" id="KW-1185">Reference proteome</keyword>
<reference evidence="1" key="2">
    <citation type="submission" date="2020-06" db="EMBL/GenBank/DDBJ databases">
        <title>Helianthus annuus Genome sequencing and assembly Release 2.</title>
        <authorList>
            <person name="Gouzy J."/>
            <person name="Langlade N."/>
            <person name="Munos S."/>
        </authorList>
    </citation>
    <scope>NUCLEOTIDE SEQUENCE</scope>
    <source>
        <tissue evidence="1">Leaves</tissue>
    </source>
</reference>
<evidence type="ECO:0000313" key="1">
    <source>
        <dbReference type="EMBL" id="KAF5818224.1"/>
    </source>
</evidence>
<dbReference type="AlphaFoldDB" id="A0A9K3NZD5"/>
<name>A0A9K3NZD5_HELAN</name>
<proteinExistence type="predicted"/>
<dbReference type="EMBL" id="MNCJ02000317">
    <property type="protein sequence ID" value="KAF5818224.1"/>
    <property type="molecule type" value="Genomic_DNA"/>
</dbReference>
<reference evidence="1" key="1">
    <citation type="journal article" date="2017" name="Nature">
        <title>The sunflower genome provides insights into oil metabolism, flowering and Asterid evolution.</title>
        <authorList>
            <person name="Badouin H."/>
            <person name="Gouzy J."/>
            <person name="Grassa C.J."/>
            <person name="Murat F."/>
            <person name="Staton S.E."/>
            <person name="Cottret L."/>
            <person name="Lelandais-Briere C."/>
            <person name="Owens G.L."/>
            <person name="Carrere S."/>
            <person name="Mayjonade B."/>
            <person name="Legrand L."/>
            <person name="Gill N."/>
            <person name="Kane N.C."/>
            <person name="Bowers J.E."/>
            <person name="Hubner S."/>
            <person name="Bellec A."/>
            <person name="Berard A."/>
            <person name="Berges H."/>
            <person name="Blanchet N."/>
            <person name="Boniface M.C."/>
            <person name="Brunel D."/>
            <person name="Catrice O."/>
            <person name="Chaidir N."/>
            <person name="Claudel C."/>
            <person name="Donnadieu C."/>
            <person name="Faraut T."/>
            <person name="Fievet G."/>
            <person name="Helmstetter N."/>
            <person name="King M."/>
            <person name="Knapp S.J."/>
            <person name="Lai Z."/>
            <person name="Le Paslier M.C."/>
            <person name="Lippi Y."/>
            <person name="Lorenzon L."/>
            <person name="Mandel J.R."/>
            <person name="Marage G."/>
            <person name="Marchand G."/>
            <person name="Marquand E."/>
            <person name="Bret-Mestries E."/>
            <person name="Morien E."/>
            <person name="Nambeesan S."/>
            <person name="Nguyen T."/>
            <person name="Pegot-Espagnet P."/>
            <person name="Pouilly N."/>
            <person name="Raftis F."/>
            <person name="Sallet E."/>
            <person name="Schiex T."/>
            <person name="Thomas J."/>
            <person name="Vandecasteele C."/>
            <person name="Vares D."/>
            <person name="Vear F."/>
            <person name="Vautrin S."/>
            <person name="Crespi M."/>
            <person name="Mangin B."/>
            <person name="Burke J.M."/>
            <person name="Salse J."/>
            <person name="Munos S."/>
            <person name="Vincourt P."/>
            <person name="Rieseberg L.H."/>
            <person name="Langlade N.B."/>
        </authorList>
    </citation>
    <scope>NUCLEOTIDE SEQUENCE</scope>
    <source>
        <tissue evidence="1">Leaves</tissue>
    </source>
</reference>
<evidence type="ECO:0000313" key="2">
    <source>
        <dbReference type="Proteomes" id="UP000215914"/>
    </source>
</evidence>
<comment type="caution">
    <text evidence="1">The sequence shown here is derived from an EMBL/GenBank/DDBJ whole genome shotgun (WGS) entry which is preliminary data.</text>
</comment>
<dbReference type="Proteomes" id="UP000215914">
    <property type="component" value="Unassembled WGS sequence"/>
</dbReference>
<dbReference type="Gramene" id="mRNA:HanXRQr2_Chr02g0062501">
    <property type="protein sequence ID" value="mRNA:HanXRQr2_Chr02g0062501"/>
    <property type="gene ID" value="HanXRQr2_Chr02g0062501"/>
</dbReference>
<protein>
    <submittedName>
        <fullName evidence="1">Uncharacterized protein</fullName>
    </submittedName>
</protein>
<sequence>MQSYPSSLSTYPFHSTIELDLTLHLLNPTFPSLDLNNTRTFLLLLIFENLEFCCNLKL</sequence>
<accession>A0A9K3NZD5</accession>